<organism evidence="1 2">
    <name type="scientific">Mycetocola tolaasinivorans</name>
    <dbReference type="NCBI Taxonomy" id="76635"/>
    <lineage>
        <taxon>Bacteria</taxon>
        <taxon>Bacillati</taxon>
        <taxon>Actinomycetota</taxon>
        <taxon>Actinomycetes</taxon>
        <taxon>Micrococcales</taxon>
        <taxon>Microbacteriaceae</taxon>
        <taxon>Mycetocola</taxon>
    </lineage>
</organism>
<dbReference type="RefSeq" id="WP_121649434.1">
    <property type="nucleotide sequence ID" value="NZ_RCUX01000011.1"/>
</dbReference>
<dbReference type="EMBL" id="RCUX01000011">
    <property type="protein sequence ID" value="RLP74352.1"/>
    <property type="molecule type" value="Genomic_DNA"/>
</dbReference>
<proteinExistence type="predicted"/>
<reference evidence="1 2" key="1">
    <citation type="submission" date="2018-10" db="EMBL/GenBank/DDBJ databases">
        <authorList>
            <person name="Li J."/>
        </authorList>
    </citation>
    <scope>NUCLEOTIDE SEQUENCE [LARGE SCALE GENOMIC DNA]</scope>
    <source>
        <strain evidence="1 2">IF 016277</strain>
    </source>
</reference>
<dbReference type="AlphaFoldDB" id="A0A3L7A4X9"/>
<evidence type="ECO:0000313" key="1">
    <source>
        <dbReference type="EMBL" id="RLP74352.1"/>
    </source>
</evidence>
<accession>A0A3L7A4X9</accession>
<evidence type="ECO:0008006" key="3">
    <source>
        <dbReference type="Google" id="ProtNLM"/>
    </source>
</evidence>
<sequence>MGRVEFPDSEVMVTDFLKTRVEGDAAAFVPKVIPPRFIQIMRVGGAADNRAVETVSISWTAWGKSKADASAAAQKLRSVFLNDYSAMPLVRGLTEVTGPYFDPDPDTGRARYSGQVSLRVRGKRII</sequence>
<evidence type="ECO:0000313" key="2">
    <source>
        <dbReference type="Proteomes" id="UP000272503"/>
    </source>
</evidence>
<dbReference type="OrthoDB" id="4991523at2"/>
<dbReference type="Proteomes" id="UP000272503">
    <property type="component" value="Unassembled WGS sequence"/>
</dbReference>
<protein>
    <recommendedName>
        <fullName evidence="3">DUF3168 domain-containing protein</fullName>
    </recommendedName>
</protein>
<keyword evidence="2" id="KW-1185">Reference proteome</keyword>
<comment type="caution">
    <text evidence="1">The sequence shown here is derived from an EMBL/GenBank/DDBJ whole genome shotgun (WGS) entry which is preliminary data.</text>
</comment>
<name>A0A3L7A4X9_9MICO</name>
<gene>
    <name evidence="1" type="ORF">D9V32_13470</name>
</gene>